<accession>A0ABC8TF57</accession>
<organism evidence="1 2">
    <name type="scientific">Ilex paraguariensis</name>
    <name type="common">yerba mate</name>
    <dbReference type="NCBI Taxonomy" id="185542"/>
    <lineage>
        <taxon>Eukaryota</taxon>
        <taxon>Viridiplantae</taxon>
        <taxon>Streptophyta</taxon>
        <taxon>Embryophyta</taxon>
        <taxon>Tracheophyta</taxon>
        <taxon>Spermatophyta</taxon>
        <taxon>Magnoliopsida</taxon>
        <taxon>eudicotyledons</taxon>
        <taxon>Gunneridae</taxon>
        <taxon>Pentapetalae</taxon>
        <taxon>asterids</taxon>
        <taxon>campanulids</taxon>
        <taxon>Aquifoliales</taxon>
        <taxon>Aquifoliaceae</taxon>
        <taxon>Ilex</taxon>
    </lineage>
</organism>
<comment type="caution">
    <text evidence="1">The sequence shown here is derived from an EMBL/GenBank/DDBJ whole genome shotgun (WGS) entry which is preliminary data.</text>
</comment>
<reference evidence="1 2" key="1">
    <citation type="submission" date="2024-02" db="EMBL/GenBank/DDBJ databases">
        <authorList>
            <person name="Vignale AGUSTIN F."/>
            <person name="Sosa J E."/>
            <person name="Modenutti C."/>
        </authorList>
    </citation>
    <scope>NUCLEOTIDE SEQUENCE [LARGE SCALE GENOMIC DNA]</scope>
</reference>
<gene>
    <name evidence="1" type="ORF">ILEXP_LOCUS35373</name>
</gene>
<protein>
    <submittedName>
        <fullName evidence="1">Uncharacterized protein</fullName>
    </submittedName>
</protein>
<dbReference type="EMBL" id="CAUOFW020004547">
    <property type="protein sequence ID" value="CAK9166165.1"/>
    <property type="molecule type" value="Genomic_DNA"/>
</dbReference>
<evidence type="ECO:0000313" key="1">
    <source>
        <dbReference type="EMBL" id="CAK9166165.1"/>
    </source>
</evidence>
<proteinExistence type="predicted"/>
<dbReference type="Proteomes" id="UP001642360">
    <property type="component" value="Unassembled WGS sequence"/>
</dbReference>
<name>A0ABC8TF57_9AQUA</name>
<sequence>MVVLSVVSTDKSANPIDSATLDAGVVSIVDGEGMKCKGLDNRKSDSSPCERRSSARIKKLNSEKALRVCKREEFVNQEEDRVFRKKTRVQHRKTVDRPNVGSEIGGSEVQIEVLGSDVVKDCAVVENDEKLNMSLAEFTENGTVSEKSAYTRVTETLRIFNKHYLHLVQVSSFAKLLQ</sequence>
<evidence type="ECO:0000313" key="2">
    <source>
        <dbReference type="Proteomes" id="UP001642360"/>
    </source>
</evidence>
<dbReference type="AlphaFoldDB" id="A0ABC8TF57"/>
<keyword evidence="2" id="KW-1185">Reference proteome</keyword>